<sequence length="103" mass="11672">MKTPLALPIKIPIVKLKDFCQRNEIDKLSLFGSVLREDFTPESDVDLLVEFAKGKTPGLAIVDLQDELSQMLGREVDLRTPAELSHFFRERVLSEAVIIYAKN</sequence>
<reference evidence="12" key="1">
    <citation type="journal article" date="2013" name="Proc. Natl. Acad. Sci. U.S.A.">
        <title>Improving the coverage of the cyanobacterial phylum using diversity-driven genome sequencing.</title>
        <authorList>
            <person name="Shih P.M."/>
            <person name="Wu D."/>
            <person name="Latifi A."/>
            <person name="Axen S.D."/>
            <person name="Fewer D.P."/>
            <person name="Talla E."/>
            <person name="Calteau A."/>
            <person name="Cai F."/>
            <person name="Tandeau de Marsac N."/>
            <person name="Rippka R."/>
            <person name="Herdman M."/>
            <person name="Sivonen K."/>
            <person name="Coursin T."/>
            <person name="Laurent T."/>
            <person name="Goodwin L."/>
            <person name="Nolan M."/>
            <person name="Davenport K.W."/>
            <person name="Han C.S."/>
            <person name="Rubin E.M."/>
            <person name="Eisen J.A."/>
            <person name="Woyke T."/>
            <person name="Gugger M."/>
            <person name="Kerfeld C.A."/>
        </authorList>
    </citation>
    <scope>NUCLEOTIDE SEQUENCE [LARGE SCALE GENOMIC DNA]</scope>
    <source>
        <strain evidence="12">ATCC 29371 / PCC 7437</strain>
        <plasmid evidence="12">Plasmid pSTA7437.01</plasmid>
    </source>
</reference>
<keyword evidence="11" id="KW-0614">Plasmid</keyword>
<evidence type="ECO:0000256" key="7">
    <source>
        <dbReference type="ARBA" id="ARBA00022840"/>
    </source>
</evidence>
<dbReference type="InterPro" id="IPR002934">
    <property type="entry name" value="Polymerase_NTP_transf_dom"/>
</dbReference>
<keyword evidence="2" id="KW-1277">Toxin-antitoxin system</keyword>
<accession>K9Y0Y1</accession>
<organism evidence="11 12">
    <name type="scientific">Stanieria cyanosphaera (strain ATCC 29371 / PCC 7437)</name>
    <dbReference type="NCBI Taxonomy" id="111780"/>
    <lineage>
        <taxon>Bacteria</taxon>
        <taxon>Bacillati</taxon>
        <taxon>Cyanobacteriota</taxon>
        <taxon>Cyanophyceae</taxon>
        <taxon>Pleurocapsales</taxon>
        <taxon>Dermocarpellaceae</taxon>
        <taxon>Stanieria</taxon>
    </lineage>
</organism>
<feature type="domain" description="Polymerase nucleotidyl transferase" evidence="10">
    <location>
        <begin position="16"/>
        <end position="98"/>
    </location>
</feature>
<evidence type="ECO:0000256" key="1">
    <source>
        <dbReference type="ARBA" id="ARBA00001946"/>
    </source>
</evidence>
<evidence type="ECO:0000256" key="6">
    <source>
        <dbReference type="ARBA" id="ARBA00022741"/>
    </source>
</evidence>
<name>K9Y0Y1_STAC7</name>
<geneLocation type="plasmid" evidence="11 12">
    <name>pSTA7437.01</name>
</geneLocation>
<evidence type="ECO:0000256" key="9">
    <source>
        <dbReference type="ARBA" id="ARBA00038276"/>
    </source>
</evidence>
<dbReference type="PANTHER" id="PTHR33571:SF12">
    <property type="entry name" value="BSL3053 PROTEIN"/>
    <property type="match status" value="1"/>
</dbReference>
<dbReference type="PANTHER" id="PTHR33571">
    <property type="entry name" value="SSL8005 PROTEIN"/>
    <property type="match status" value="1"/>
</dbReference>
<comment type="similarity">
    <text evidence="9">Belongs to the MntA antitoxin family.</text>
</comment>
<comment type="cofactor">
    <cofactor evidence="1">
        <name>Mg(2+)</name>
        <dbReference type="ChEBI" id="CHEBI:18420"/>
    </cofactor>
</comment>
<dbReference type="SUPFAM" id="SSF81301">
    <property type="entry name" value="Nucleotidyltransferase"/>
    <property type="match status" value="1"/>
</dbReference>
<evidence type="ECO:0000313" key="12">
    <source>
        <dbReference type="Proteomes" id="UP000010473"/>
    </source>
</evidence>
<dbReference type="RefSeq" id="WP_015211959.1">
    <property type="nucleotide sequence ID" value="NC_019765.1"/>
</dbReference>
<dbReference type="GO" id="GO:0016779">
    <property type="term" value="F:nucleotidyltransferase activity"/>
    <property type="evidence" value="ECO:0007669"/>
    <property type="project" value="UniProtKB-KW"/>
</dbReference>
<keyword evidence="5" id="KW-0479">Metal-binding</keyword>
<evidence type="ECO:0000256" key="5">
    <source>
        <dbReference type="ARBA" id="ARBA00022723"/>
    </source>
</evidence>
<keyword evidence="7" id="KW-0067">ATP-binding</keyword>
<dbReference type="EMBL" id="CP003654">
    <property type="protein sequence ID" value="AFZ38051.1"/>
    <property type="molecule type" value="Genomic_DNA"/>
</dbReference>
<protein>
    <submittedName>
        <fullName evidence="11">DNA polymerase beta domain protein region</fullName>
    </submittedName>
</protein>
<dbReference type="PATRIC" id="fig|111780.3.peg.4747"/>
<keyword evidence="8" id="KW-0460">Magnesium</keyword>
<dbReference type="Pfam" id="PF01909">
    <property type="entry name" value="NTP_transf_2"/>
    <property type="match status" value="1"/>
</dbReference>
<evidence type="ECO:0000256" key="3">
    <source>
        <dbReference type="ARBA" id="ARBA00022679"/>
    </source>
</evidence>
<dbReference type="InterPro" id="IPR052038">
    <property type="entry name" value="Type-VII_TA_antitoxin"/>
</dbReference>
<evidence type="ECO:0000259" key="10">
    <source>
        <dbReference type="Pfam" id="PF01909"/>
    </source>
</evidence>
<evidence type="ECO:0000256" key="8">
    <source>
        <dbReference type="ARBA" id="ARBA00022842"/>
    </source>
</evidence>
<dbReference type="InterPro" id="IPR043519">
    <property type="entry name" value="NT_sf"/>
</dbReference>
<dbReference type="Gene3D" id="3.30.460.10">
    <property type="entry name" value="Beta Polymerase, domain 2"/>
    <property type="match status" value="1"/>
</dbReference>
<evidence type="ECO:0000256" key="2">
    <source>
        <dbReference type="ARBA" id="ARBA00022649"/>
    </source>
</evidence>
<keyword evidence="12" id="KW-1185">Reference proteome</keyword>
<evidence type="ECO:0000256" key="4">
    <source>
        <dbReference type="ARBA" id="ARBA00022695"/>
    </source>
</evidence>
<evidence type="ECO:0000313" key="11">
    <source>
        <dbReference type="EMBL" id="AFZ38051.1"/>
    </source>
</evidence>
<keyword evidence="3" id="KW-0808">Transferase</keyword>
<keyword evidence="4" id="KW-0548">Nucleotidyltransferase</keyword>
<gene>
    <name evidence="11" type="ordered locus">Sta7437_4593</name>
</gene>
<keyword evidence="6" id="KW-0547">Nucleotide-binding</keyword>
<dbReference type="CDD" id="cd05403">
    <property type="entry name" value="NT_KNTase_like"/>
    <property type="match status" value="1"/>
</dbReference>
<dbReference type="GO" id="GO:0046872">
    <property type="term" value="F:metal ion binding"/>
    <property type="evidence" value="ECO:0007669"/>
    <property type="project" value="UniProtKB-KW"/>
</dbReference>
<dbReference type="Proteomes" id="UP000010473">
    <property type="component" value="Plasmid pSTA7437.01"/>
</dbReference>
<proteinExistence type="inferred from homology"/>
<dbReference type="OrthoDB" id="428157at2"/>
<dbReference type="GO" id="GO:0005524">
    <property type="term" value="F:ATP binding"/>
    <property type="evidence" value="ECO:0007669"/>
    <property type="project" value="UniProtKB-KW"/>
</dbReference>
<dbReference type="AlphaFoldDB" id="K9Y0Y1"/>
<dbReference type="KEGG" id="scs:Sta7437_4593"/>
<dbReference type="HOGENOM" id="CLU_130257_4_1_3"/>